<evidence type="ECO:0000256" key="1">
    <source>
        <dbReference type="SAM" id="Phobius"/>
    </source>
</evidence>
<organism evidence="2 3">
    <name type="scientific">Cucurbitaria berberidis CBS 394.84</name>
    <dbReference type="NCBI Taxonomy" id="1168544"/>
    <lineage>
        <taxon>Eukaryota</taxon>
        <taxon>Fungi</taxon>
        <taxon>Dikarya</taxon>
        <taxon>Ascomycota</taxon>
        <taxon>Pezizomycotina</taxon>
        <taxon>Dothideomycetes</taxon>
        <taxon>Pleosporomycetidae</taxon>
        <taxon>Pleosporales</taxon>
        <taxon>Pleosporineae</taxon>
        <taxon>Cucurbitariaceae</taxon>
        <taxon>Cucurbitaria</taxon>
    </lineage>
</organism>
<comment type="caution">
    <text evidence="2">The sequence shown here is derived from an EMBL/GenBank/DDBJ whole genome shotgun (WGS) entry which is preliminary data.</text>
</comment>
<evidence type="ECO:0000313" key="3">
    <source>
        <dbReference type="Proteomes" id="UP000800039"/>
    </source>
</evidence>
<evidence type="ECO:0000313" key="2">
    <source>
        <dbReference type="EMBL" id="KAF1850168.1"/>
    </source>
</evidence>
<dbReference type="RefSeq" id="XP_040792731.1">
    <property type="nucleotide sequence ID" value="XM_040927819.1"/>
</dbReference>
<name>A0A9P4GPC3_9PLEO</name>
<proteinExistence type="predicted"/>
<accession>A0A9P4GPC3</accession>
<keyword evidence="1" id="KW-1133">Transmembrane helix</keyword>
<reference evidence="2" key="1">
    <citation type="submission" date="2020-01" db="EMBL/GenBank/DDBJ databases">
        <authorList>
            <consortium name="DOE Joint Genome Institute"/>
            <person name="Haridas S."/>
            <person name="Albert R."/>
            <person name="Binder M."/>
            <person name="Bloem J."/>
            <person name="Labutti K."/>
            <person name="Salamov A."/>
            <person name="Andreopoulos B."/>
            <person name="Baker S.E."/>
            <person name="Barry K."/>
            <person name="Bills G."/>
            <person name="Bluhm B.H."/>
            <person name="Cannon C."/>
            <person name="Castanera R."/>
            <person name="Culley D.E."/>
            <person name="Daum C."/>
            <person name="Ezra D."/>
            <person name="Gonzalez J.B."/>
            <person name="Henrissat B."/>
            <person name="Kuo A."/>
            <person name="Liang C."/>
            <person name="Lipzen A."/>
            <person name="Lutzoni F."/>
            <person name="Magnuson J."/>
            <person name="Mondo S."/>
            <person name="Nolan M."/>
            <person name="Ohm R."/>
            <person name="Pangilinan J."/>
            <person name="Park H.-J."/>
            <person name="Ramirez L."/>
            <person name="Alfaro M."/>
            <person name="Sun H."/>
            <person name="Tritt A."/>
            <person name="Yoshinaga Y."/>
            <person name="Zwiers L.-H."/>
            <person name="Turgeon B.G."/>
            <person name="Goodwin S.B."/>
            <person name="Spatafora J.W."/>
            <person name="Crous P.W."/>
            <person name="Grigoriev I.V."/>
        </authorList>
    </citation>
    <scope>NUCLEOTIDE SEQUENCE</scope>
    <source>
        <strain evidence="2">CBS 394.84</strain>
    </source>
</reference>
<dbReference type="EMBL" id="ML976614">
    <property type="protein sequence ID" value="KAF1850168.1"/>
    <property type="molecule type" value="Genomic_DNA"/>
</dbReference>
<dbReference type="GeneID" id="63845072"/>
<keyword evidence="1" id="KW-0472">Membrane</keyword>
<feature type="non-terminal residue" evidence="2">
    <location>
        <position position="1"/>
    </location>
</feature>
<protein>
    <submittedName>
        <fullName evidence="2">Uncharacterized protein</fullName>
    </submittedName>
</protein>
<dbReference type="Proteomes" id="UP000800039">
    <property type="component" value="Unassembled WGS sequence"/>
</dbReference>
<feature type="transmembrane region" description="Helical" evidence="1">
    <location>
        <begin position="16"/>
        <end position="34"/>
    </location>
</feature>
<sequence>GIITADKSVDPFISTIYKMLIIVSRILILTHFWVVRKLKKAILLSIFYCTIYYIRSLNRQKEVLFIGCDLALIANLIAINEEGKE</sequence>
<gene>
    <name evidence="2" type="ORF">K460DRAFT_272672</name>
</gene>
<keyword evidence="1" id="KW-0812">Transmembrane</keyword>
<dbReference type="AlphaFoldDB" id="A0A9P4GPC3"/>
<keyword evidence="3" id="KW-1185">Reference proteome</keyword>